<feature type="region of interest" description="Disordered" evidence="1">
    <location>
        <begin position="170"/>
        <end position="195"/>
    </location>
</feature>
<evidence type="ECO:0000256" key="1">
    <source>
        <dbReference type="SAM" id="MobiDB-lite"/>
    </source>
</evidence>
<name>A0A1E3T4L9_MYCSH</name>
<accession>A0A1E3T4L9</accession>
<keyword evidence="3" id="KW-1185">Reference proteome</keyword>
<dbReference type="OrthoDB" id="5242307at2"/>
<gene>
    <name evidence="2" type="ORF">MSP7336_03134</name>
</gene>
<reference evidence="2 3" key="1">
    <citation type="submission" date="2018-05" db="EMBL/GenBank/DDBJ databases">
        <authorList>
            <consortium name="IHU Genomes"/>
        </authorList>
    </citation>
    <scope>NUCLEOTIDE SEQUENCE [LARGE SCALE GENOMIC DNA]</scope>
    <source>
        <strain evidence="2 3">P7336</strain>
    </source>
</reference>
<evidence type="ECO:0000313" key="2">
    <source>
        <dbReference type="EMBL" id="SRX94871.1"/>
    </source>
</evidence>
<dbReference type="RefSeq" id="WP_069397904.1">
    <property type="nucleotide sequence ID" value="NZ_JACKUN010000042.1"/>
</dbReference>
<proteinExistence type="predicted"/>
<dbReference type="Proteomes" id="UP000252015">
    <property type="component" value="Unassembled WGS sequence"/>
</dbReference>
<organism evidence="2 3">
    <name type="scientific">Mycobacterium shimoidei</name>
    <dbReference type="NCBI Taxonomy" id="29313"/>
    <lineage>
        <taxon>Bacteria</taxon>
        <taxon>Bacillati</taxon>
        <taxon>Actinomycetota</taxon>
        <taxon>Actinomycetes</taxon>
        <taxon>Mycobacteriales</taxon>
        <taxon>Mycobacteriaceae</taxon>
        <taxon>Mycobacterium</taxon>
    </lineage>
</organism>
<sequence length="260" mass="27608">MLTAELVLAATVLTRPQAQSDIPPTVAAAGRTVRLVNAGGPVAEPLLRRVAANIGAAVETVQTFWGADWPREITIVATGSQRQFEAEAGGGNAAQWADIAAVAVADRVDPSRRVAAGQRIVFAPGAVNMTDSAFRIVLNHELFHYAARADTALDAPRWLTEGVADFVARPPTAIPAGTPSPTALPSDADLDNPGSQRSSAYDRAWWFARFIADSYDTATLASFYRAACGAGHVDMTSAVRDVLGIDVADLLARWRQWLTS</sequence>
<dbReference type="STRING" id="29313.BHQ16_20445"/>
<dbReference type="AlphaFoldDB" id="A0A1E3T4L9"/>
<evidence type="ECO:0008006" key="4">
    <source>
        <dbReference type="Google" id="ProtNLM"/>
    </source>
</evidence>
<evidence type="ECO:0000313" key="3">
    <source>
        <dbReference type="Proteomes" id="UP000252015"/>
    </source>
</evidence>
<dbReference type="EMBL" id="UEGW01000001">
    <property type="protein sequence ID" value="SRX94871.1"/>
    <property type="molecule type" value="Genomic_DNA"/>
</dbReference>
<protein>
    <recommendedName>
        <fullName evidence="4">DUF4157 domain-containing protein</fullName>
    </recommendedName>
</protein>